<dbReference type="RefSeq" id="WP_193934156.1">
    <property type="nucleotide sequence ID" value="NZ_CAWPMZ010000102.1"/>
</dbReference>
<accession>A0ABR9UWU5</accession>
<comment type="similarity">
    <text evidence="1 9">Belongs to the endoribonuclease YbeY family.</text>
</comment>
<comment type="caution">
    <text evidence="10">The sequence shown here is derived from an EMBL/GenBank/DDBJ whole genome shotgun (WGS) entry which is preliminary data.</text>
</comment>
<feature type="binding site" evidence="9">
    <location>
        <position position="158"/>
    </location>
    <ligand>
        <name>Zn(2+)</name>
        <dbReference type="ChEBI" id="CHEBI:29105"/>
        <note>catalytic</note>
    </ligand>
</feature>
<dbReference type="PROSITE" id="PS01306">
    <property type="entry name" value="UPF0054"/>
    <property type="match status" value="1"/>
</dbReference>
<dbReference type="Pfam" id="PF02130">
    <property type="entry name" value="YbeY"/>
    <property type="match status" value="1"/>
</dbReference>
<comment type="cofactor">
    <cofactor evidence="9">
        <name>Zn(2+)</name>
        <dbReference type="ChEBI" id="CHEBI:29105"/>
    </cofactor>
    <text evidence="9">Binds 1 zinc ion.</text>
</comment>
<evidence type="ECO:0000313" key="10">
    <source>
        <dbReference type="EMBL" id="MBE9192744.1"/>
    </source>
</evidence>
<dbReference type="EMBL" id="JADEWN010000064">
    <property type="protein sequence ID" value="MBE9192744.1"/>
    <property type="molecule type" value="Genomic_DNA"/>
</dbReference>
<comment type="function">
    <text evidence="9">Single strand-specific metallo-endoribonuclease involved in late-stage 70S ribosome quality control and in maturation of the 3' terminus of the 16S rRNA.</text>
</comment>
<evidence type="ECO:0000256" key="5">
    <source>
        <dbReference type="ARBA" id="ARBA00022723"/>
    </source>
</evidence>
<dbReference type="SUPFAM" id="SSF55486">
    <property type="entry name" value="Metalloproteases ('zincins'), catalytic domain"/>
    <property type="match status" value="1"/>
</dbReference>
<reference evidence="10 11" key="1">
    <citation type="submission" date="2020-10" db="EMBL/GenBank/DDBJ databases">
        <authorList>
            <person name="Castelo-Branco R."/>
            <person name="Eusebio N."/>
            <person name="Adriana R."/>
            <person name="Vieira A."/>
            <person name="Brugerolle De Fraissinette N."/>
            <person name="Rezende De Castro R."/>
            <person name="Schneider M.P."/>
            <person name="Vasconcelos V."/>
            <person name="Leao P.N."/>
        </authorList>
    </citation>
    <scope>NUCLEOTIDE SEQUENCE [LARGE SCALE GENOMIC DNA]</scope>
    <source>
        <strain evidence="10 11">LEGE 06123</strain>
    </source>
</reference>
<feature type="binding site" evidence="9">
    <location>
        <position position="148"/>
    </location>
    <ligand>
        <name>Zn(2+)</name>
        <dbReference type="ChEBI" id="CHEBI:29105"/>
        <note>catalytic</note>
    </ligand>
</feature>
<keyword evidence="7 9" id="KW-0378">Hydrolase</keyword>
<dbReference type="InterPro" id="IPR023091">
    <property type="entry name" value="MetalPrtase_cat_dom_sf_prd"/>
</dbReference>
<keyword evidence="4 9" id="KW-0540">Nuclease</keyword>
<proteinExistence type="inferred from homology"/>
<evidence type="ECO:0000313" key="11">
    <source>
        <dbReference type="Proteomes" id="UP000651156"/>
    </source>
</evidence>
<keyword evidence="6 9" id="KW-0255">Endonuclease</keyword>
<evidence type="ECO:0000256" key="1">
    <source>
        <dbReference type="ARBA" id="ARBA00010875"/>
    </source>
</evidence>
<dbReference type="Gene3D" id="3.40.390.30">
    <property type="entry name" value="Metalloproteases ('zincins'), catalytic domain"/>
    <property type="match status" value="1"/>
</dbReference>
<evidence type="ECO:0000256" key="4">
    <source>
        <dbReference type="ARBA" id="ARBA00022722"/>
    </source>
</evidence>
<evidence type="ECO:0000256" key="8">
    <source>
        <dbReference type="ARBA" id="ARBA00022833"/>
    </source>
</evidence>
<gene>
    <name evidence="9 10" type="primary">ybeY</name>
    <name evidence="10" type="ORF">IQ230_20790</name>
</gene>
<dbReference type="Proteomes" id="UP000651156">
    <property type="component" value="Unassembled WGS sequence"/>
</dbReference>
<keyword evidence="8 9" id="KW-0862">Zinc</keyword>
<keyword evidence="2 9" id="KW-0690">Ribosome biogenesis</keyword>
<evidence type="ECO:0000256" key="2">
    <source>
        <dbReference type="ARBA" id="ARBA00022517"/>
    </source>
</evidence>
<evidence type="ECO:0000256" key="7">
    <source>
        <dbReference type="ARBA" id="ARBA00022801"/>
    </source>
</evidence>
<keyword evidence="9" id="KW-0963">Cytoplasm</keyword>
<feature type="binding site" evidence="9">
    <location>
        <position position="152"/>
    </location>
    <ligand>
        <name>Zn(2+)</name>
        <dbReference type="ChEBI" id="CHEBI:29105"/>
        <note>catalytic</note>
    </ligand>
</feature>
<keyword evidence="5 9" id="KW-0479">Metal-binding</keyword>
<dbReference type="NCBIfam" id="TIGR00043">
    <property type="entry name" value="rRNA maturation RNase YbeY"/>
    <property type="match status" value="1"/>
</dbReference>
<dbReference type="PANTHER" id="PTHR46986">
    <property type="entry name" value="ENDORIBONUCLEASE YBEY, CHLOROPLASTIC"/>
    <property type="match status" value="1"/>
</dbReference>
<evidence type="ECO:0000256" key="6">
    <source>
        <dbReference type="ARBA" id="ARBA00022759"/>
    </source>
</evidence>
<dbReference type="InterPro" id="IPR020549">
    <property type="entry name" value="YbeY_CS"/>
</dbReference>
<dbReference type="EC" id="3.1.-.-" evidence="9"/>
<sequence length="186" mass="21158">MTKQQSSTEDLQQLQIEVIVQNCFLDSPEVKQQATSNLIAVETWETWFQCWLENLQDDLPPAFGYELSLRLTSDAEVQVLNAQYRQQDKPTDVLAFAALENNFPLPIEMRSHLPLYLGDIVISVDTAAKQANQQQHTLQIELAWLAVHGLLHLLGWDHPDDDSLNQMLTQQANLLEKVNLAINTHS</sequence>
<dbReference type="HAMAP" id="MF_00009">
    <property type="entry name" value="Endoribonucl_YbeY"/>
    <property type="match status" value="1"/>
</dbReference>
<comment type="subcellular location">
    <subcellularLocation>
        <location evidence="9">Cytoplasm</location>
    </subcellularLocation>
</comment>
<dbReference type="PANTHER" id="PTHR46986:SF1">
    <property type="entry name" value="ENDORIBONUCLEASE YBEY, CHLOROPLASTIC"/>
    <property type="match status" value="1"/>
</dbReference>
<dbReference type="InterPro" id="IPR002036">
    <property type="entry name" value="YbeY"/>
</dbReference>
<keyword evidence="11" id="KW-1185">Reference proteome</keyword>
<protein>
    <recommendedName>
        <fullName evidence="9">Endoribonuclease YbeY</fullName>
        <ecNumber evidence="9">3.1.-.-</ecNumber>
    </recommendedName>
</protein>
<evidence type="ECO:0000256" key="3">
    <source>
        <dbReference type="ARBA" id="ARBA00022552"/>
    </source>
</evidence>
<keyword evidence="3 9" id="KW-0698">rRNA processing</keyword>
<name>A0ABR9UWU5_9CHRO</name>
<evidence type="ECO:0000256" key="9">
    <source>
        <dbReference type="HAMAP-Rule" id="MF_00009"/>
    </source>
</evidence>
<organism evidence="10 11">
    <name type="scientific">Gloeocapsopsis crepidinum LEGE 06123</name>
    <dbReference type="NCBI Taxonomy" id="588587"/>
    <lineage>
        <taxon>Bacteria</taxon>
        <taxon>Bacillati</taxon>
        <taxon>Cyanobacteriota</taxon>
        <taxon>Cyanophyceae</taxon>
        <taxon>Oscillatoriophycideae</taxon>
        <taxon>Chroococcales</taxon>
        <taxon>Chroococcaceae</taxon>
        <taxon>Gloeocapsopsis</taxon>
    </lineage>
</organism>